<feature type="binding site" description="axial binding residue" evidence="7">
    <location>
        <position position="428"/>
    </location>
    <ligand>
        <name>heme</name>
        <dbReference type="ChEBI" id="CHEBI:30413"/>
    </ligand>
    <ligandPart>
        <name>Fe</name>
        <dbReference type="ChEBI" id="CHEBI:18248"/>
    </ligandPart>
</feature>
<dbReference type="AlphaFoldDB" id="A0A3S9PRA8"/>
<keyword evidence="9" id="KW-1185">Reference proteome</keyword>
<comment type="cofactor">
    <cofactor evidence="7">
        <name>heme</name>
        <dbReference type="ChEBI" id="CHEBI:30413"/>
    </cofactor>
</comment>
<dbReference type="GO" id="GO:0005506">
    <property type="term" value="F:iron ion binding"/>
    <property type="evidence" value="ECO:0007669"/>
    <property type="project" value="InterPro"/>
</dbReference>
<dbReference type="GO" id="GO:0020037">
    <property type="term" value="F:heme binding"/>
    <property type="evidence" value="ECO:0007669"/>
    <property type="project" value="InterPro"/>
</dbReference>
<protein>
    <submittedName>
        <fullName evidence="8">Cytochrome P450</fullName>
    </submittedName>
</protein>
<dbReference type="EMBL" id="CP034587">
    <property type="protein sequence ID" value="AZQ74929.1"/>
    <property type="molecule type" value="Genomic_DNA"/>
</dbReference>
<evidence type="ECO:0000256" key="1">
    <source>
        <dbReference type="ARBA" id="ARBA00010617"/>
    </source>
</evidence>
<dbReference type="InterPro" id="IPR001128">
    <property type="entry name" value="Cyt_P450"/>
</dbReference>
<evidence type="ECO:0000256" key="4">
    <source>
        <dbReference type="ARBA" id="ARBA00023002"/>
    </source>
</evidence>
<dbReference type="InterPro" id="IPR036396">
    <property type="entry name" value="Cyt_P450_sf"/>
</dbReference>
<dbReference type="SUPFAM" id="SSF48264">
    <property type="entry name" value="Cytochrome P450"/>
    <property type="match status" value="1"/>
</dbReference>
<evidence type="ECO:0000256" key="3">
    <source>
        <dbReference type="ARBA" id="ARBA00022723"/>
    </source>
</evidence>
<evidence type="ECO:0000256" key="2">
    <source>
        <dbReference type="ARBA" id="ARBA00022617"/>
    </source>
</evidence>
<keyword evidence="2 7" id="KW-0349">Heme</keyword>
<gene>
    <name evidence="8" type="ORF">EKH77_30415</name>
</gene>
<dbReference type="Gene3D" id="1.10.630.10">
    <property type="entry name" value="Cytochrome P450"/>
    <property type="match status" value="1"/>
</dbReference>
<dbReference type="InterPro" id="IPR050196">
    <property type="entry name" value="Cytochrome_P450_Monoox"/>
</dbReference>
<keyword evidence="6" id="KW-0503">Monooxygenase</keyword>
<name>A0A3S9PRA8_STRLT</name>
<dbReference type="InterPro" id="IPR002403">
    <property type="entry name" value="Cyt_P450_E_grp-IV"/>
</dbReference>
<dbReference type="PANTHER" id="PTHR24291">
    <property type="entry name" value="CYTOCHROME P450 FAMILY 4"/>
    <property type="match status" value="1"/>
</dbReference>
<keyword evidence="3 7" id="KW-0479">Metal-binding</keyword>
<evidence type="ECO:0000256" key="6">
    <source>
        <dbReference type="ARBA" id="ARBA00023033"/>
    </source>
</evidence>
<accession>A0A3S9PRA8</accession>
<proteinExistence type="inferred from homology"/>
<evidence type="ECO:0000313" key="9">
    <source>
        <dbReference type="Proteomes" id="UP000267900"/>
    </source>
</evidence>
<dbReference type="PANTHER" id="PTHR24291:SF50">
    <property type="entry name" value="BIFUNCTIONAL ALBAFLAVENONE MONOOXYGENASE_TERPENE SYNTHASE"/>
    <property type="match status" value="1"/>
</dbReference>
<dbReference type="PRINTS" id="PR00465">
    <property type="entry name" value="EP450IV"/>
</dbReference>
<reference evidence="8 9" key="1">
    <citation type="submission" date="2018-12" db="EMBL/GenBank/DDBJ databases">
        <title>The whole draft genome of Streptomyce luteoverticillatus CGMCC 15060.</title>
        <authorList>
            <person name="Feng Z."/>
            <person name="Chen G."/>
            <person name="Zhang J."/>
            <person name="Zhu H."/>
            <person name="Yu X."/>
            <person name="Zhang W."/>
            <person name="Zhang X."/>
        </authorList>
    </citation>
    <scope>NUCLEOTIDE SEQUENCE [LARGE SCALE GENOMIC DNA]</scope>
    <source>
        <strain evidence="8 9">CGMCC 15060</strain>
    </source>
</reference>
<comment type="similarity">
    <text evidence="1">Belongs to the cytochrome P450 family.</text>
</comment>
<dbReference type="GO" id="GO:0004497">
    <property type="term" value="F:monooxygenase activity"/>
    <property type="evidence" value="ECO:0007669"/>
    <property type="project" value="UniProtKB-KW"/>
</dbReference>
<dbReference type="Pfam" id="PF00067">
    <property type="entry name" value="p450"/>
    <property type="match status" value="1"/>
</dbReference>
<organism evidence="8 9">
    <name type="scientific">Streptomyces luteoverticillatus</name>
    <name type="common">Streptoverticillium luteoverticillatus</name>
    <dbReference type="NCBI Taxonomy" id="66425"/>
    <lineage>
        <taxon>Bacteria</taxon>
        <taxon>Bacillati</taxon>
        <taxon>Actinomycetota</taxon>
        <taxon>Actinomycetes</taxon>
        <taxon>Kitasatosporales</taxon>
        <taxon>Streptomycetaceae</taxon>
        <taxon>Streptomyces</taxon>
    </lineage>
</organism>
<dbReference type="PRINTS" id="PR00385">
    <property type="entry name" value="P450"/>
</dbReference>
<sequence length="482" mass="53406">MRFRRTFKKRAPFRAHDSGRCRAVRSITAPAVAAPIVPGRLPLLGHLPQLAVKRVEFLQSVRTRGDIVRIFLGNRPVFILNSPEAVHDVLLTQSRKFGKGLLFDVARPFIGNGIITSERDFHLRQRRALQPAFHRNSIAACVGTMTDIAEEQVSAWRPGEVIAMDVVMRRMMTVMLVATLFSTERPEGAAAVAELGEQVAEHLTTVMRGVFVGTVLPAPIASSRVLGHRKYLAAAAALRELADTAVRQARQTQQAGQAPTARGDLLSVMLAGTPGNPRGMTDVEARDELLSLLMAGAETTSTTLSWALHELGRRPEITRRMRAECDALPAGALPGAATLPFTDRFLREVLRLHQPSWLLMRRALEPVRVCGVELPRGAELVYSAVTMHRDPAYYPEPLRFDPDRWLARTEKDLPPGAYVPFALGNRKCIGDHFAMTEMLVVLRAIVSRWRPRPVEGHRVRPVVQALIRPNALPMRVSPWPAG</sequence>
<dbReference type="Proteomes" id="UP000267900">
    <property type="component" value="Chromosome"/>
</dbReference>
<keyword evidence="5 7" id="KW-0408">Iron</keyword>
<keyword evidence="4" id="KW-0560">Oxidoreductase</keyword>
<evidence type="ECO:0000313" key="8">
    <source>
        <dbReference type="EMBL" id="AZQ74929.1"/>
    </source>
</evidence>
<evidence type="ECO:0000256" key="7">
    <source>
        <dbReference type="PIRSR" id="PIRSR602403-1"/>
    </source>
</evidence>
<dbReference type="OrthoDB" id="4746309at2"/>
<dbReference type="GO" id="GO:0016705">
    <property type="term" value="F:oxidoreductase activity, acting on paired donors, with incorporation or reduction of molecular oxygen"/>
    <property type="evidence" value="ECO:0007669"/>
    <property type="project" value="InterPro"/>
</dbReference>
<evidence type="ECO:0000256" key="5">
    <source>
        <dbReference type="ARBA" id="ARBA00023004"/>
    </source>
</evidence>